<dbReference type="Gramene" id="KVG84024">
    <property type="protein sequence ID" value="KVG84024"/>
    <property type="gene ID" value="Ccrd_026168"/>
</dbReference>
<accession>A0A103SD78</accession>
<comment type="caution">
    <text evidence="1">The sequence shown here is derived from an EMBL/GenBank/DDBJ whole genome shotgun (WGS) entry which is preliminary data.</text>
</comment>
<evidence type="ECO:0000313" key="1">
    <source>
        <dbReference type="EMBL" id="KVG84024.1"/>
    </source>
</evidence>
<dbReference type="AlphaFoldDB" id="A0A103SD78"/>
<organism evidence="1 2">
    <name type="scientific">Cynara cardunculus var. scolymus</name>
    <name type="common">Globe artichoke</name>
    <name type="synonym">Cynara scolymus</name>
    <dbReference type="NCBI Taxonomy" id="59895"/>
    <lineage>
        <taxon>Eukaryota</taxon>
        <taxon>Viridiplantae</taxon>
        <taxon>Streptophyta</taxon>
        <taxon>Embryophyta</taxon>
        <taxon>Tracheophyta</taxon>
        <taxon>Spermatophyta</taxon>
        <taxon>Magnoliopsida</taxon>
        <taxon>eudicotyledons</taxon>
        <taxon>Gunneridae</taxon>
        <taxon>Pentapetalae</taxon>
        <taxon>asterids</taxon>
        <taxon>campanulids</taxon>
        <taxon>Asterales</taxon>
        <taxon>Asteraceae</taxon>
        <taxon>Carduoideae</taxon>
        <taxon>Cardueae</taxon>
        <taxon>Carduinae</taxon>
        <taxon>Cynara</taxon>
    </lineage>
</organism>
<gene>
    <name evidence="1" type="ORF">Ccrd_026168</name>
</gene>
<dbReference type="Proteomes" id="UP000243975">
    <property type="component" value="Unassembled WGS sequence"/>
</dbReference>
<reference evidence="1 2" key="1">
    <citation type="journal article" date="2016" name="Sci. Rep.">
        <title>The genome sequence of the outbreeding globe artichoke constructed de novo incorporating a phase-aware low-pass sequencing strategy of F1 progeny.</title>
        <authorList>
            <person name="Scaglione D."/>
            <person name="Reyes-Chin-Wo S."/>
            <person name="Acquadro A."/>
            <person name="Froenicke L."/>
            <person name="Portis E."/>
            <person name="Beitel C."/>
            <person name="Tirone M."/>
            <person name="Mauro R."/>
            <person name="Lo Monaco A."/>
            <person name="Mauromicale G."/>
            <person name="Faccioli P."/>
            <person name="Cattivelli L."/>
            <person name="Rieseberg L."/>
            <person name="Michelmore R."/>
            <person name="Lanteri S."/>
        </authorList>
    </citation>
    <scope>NUCLEOTIDE SEQUENCE [LARGE SCALE GENOMIC DNA]</scope>
    <source>
        <strain evidence="1">2C</strain>
    </source>
</reference>
<protein>
    <submittedName>
        <fullName evidence="1">Uncharacterized protein</fullName>
    </submittedName>
</protein>
<dbReference type="EMBL" id="LEKV01007547">
    <property type="protein sequence ID" value="KVG84024.1"/>
    <property type="molecule type" value="Genomic_DNA"/>
</dbReference>
<sequence>MLESDFFDLLMEIESHQWASCIESLKKQRKISKWLITIWILTTVLLYTLWKQKLKDDLIVHYVLRRTYIISSKIQAQKIILWSPMRKQDQVMNLELPKYKGKEGEFGRMLAAKGFKKL</sequence>
<proteinExistence type="predicted"/>
<keyword evidence="2" id="KW-1185">Reference proteome</keyword>
<name>A0A103SD78_CYNCS</name>
<evidence type="ECO:0000313" key="2">
    <source>
        <dbReference type="Proteomes" id="UP000243975"/>
    </source>
</evidence>